<evidence type="ECO:0008006" key="3">
    <source>
        <dbReference type="Google" id="ProtNLM"/>
    </source>
</evidence>
<gene>
    <name evidence="1" type="ORF">Gogos_019870</name>
</gene>
<proteinExistence type="predicted"/>
<keyword evidence="2" id="KW-1185">Reference proteome</keyword>
<comment type="caution">
    <text evidence="1">The sequence shown here is derived from an EMBL/GenBank/DDBJ whole genome shotgun (WGS) entry which is preliminary data.</text>
</comment>
<dbReference type="Proteomes" id="UP000593579">
    <property type="component" value="Unassembled WGS sequence"/>
</dbReference>
<evidence type="ECO:0000313" key="1">
    <source>
        <dbReference type="EMBL" id="MBA0753118.1"/>
    </source>
</evidence>
<accession>A0A7J9CXQ5</accession>
<name>A0A7J9CXQ5_GOSGO</name>
<dbReference type="EMBL" id="JABEZY010108289">
    <property type="protein sequence ID" value="MBA0753118.1"/>
    <property type="molecule type" value="Genomic_DNA"/>
</dbReference>
<reference evidence="1 2" key="1">
    <citation type="journal article" date="2019" name="Genome Biol. Evol.">
        <title>Insights into the evolution of the New World diploid cottons (Gossypium, subgenus Houzingenia) based on genome sequencing.</title>
        <authorList>
            <person name="Grover C.E."/>
            <person name="Arick M.A. 2nd"/>
            <person name="Thrash A."/>
            <person name="Conover J.L."/>
            <person name="Sanders W.S."/>
            <person name="Peterson D.G."/>
            <person name="Frelichowski J.E."/>
            <person name="Scheffler J.A."/>
            <person name="Scheffler B.E."/>
            <person name="Wendel J.F."/>
        </authorList>
    </citation>
    <scope>NUCLEOTIDE SEQUENCE [LARGE SCALE GENOMIC DNA]</scope>
    <source>
        <strain evidence="1">5</strain>
        <tissue evidence="1">Leaf</tissue>
    </source>
</reference>
<dbReference type="AlphaFoldDB" id="A0A7J9CXQ5"/>
<evidence type="ECO:0000313" key="2">
    <source>
        <dbReference type="Proteomes" id="UP000593579"/>
    </source>
</evidence>
<organism evidence="1 2">
    <name type="scientific">Gossypium gossypioides</name>
    <name type="common">Mexican cotton</name>
    <name type="synonym">Selera gossypioides</name>
    <dbReference type="NCBI Taxonomy" id="34282"/>
    <lineage>
        <taxon>Eukaryota</taxon>
        <taxon>Viridiplantae</taxon>
        <taxon>Streptophyta</taxon>
        <taxon>Embryophyta</taxon>
        <taxon>Tracheophyta</taxon>
        <taxon>Spermatophyta</taxon>
        <taxon>Magnoliopsida</taxon>
        <taxon>eudicotyledons</taxon>
        <taxon>Gunneridae</taxon>
        <taxon>Pentapetalae</taxon>
        <taxon>rosids</taxon>
        <taxon>malvids</taxon>
        <taxon>Malvales</taxon>
        <taxon>Malvaceae</taxon>
        <taxon>Malvoideae</taxon>
        <taxon>Gossypium</taxon>
    </lineage>
</organism>
<feature type="non-terminal residue" evidence="1">
    <location>
        <position position="121"/>
    </location>
</feature>
<protein>
    <recommendedName>
        <fullName evidence="3">RNase H type-1 domain-containing protein</fullName>
    </recommendedName>
</protein>
<sequence>MRWLSFVFEFREQISVSRLYRNQLHNEELVVEAFLVAITNLSFGRKNPLSRIDSRLLKCNVDASRLGHDGVVRFATIIRDSQGHVIECLSDFKKVPFNVCLVEVFAIREDLSWLKSLRLDN</sequence>
<dbReference type="OrthoDB" id="983392at2759"/>